<evidence type="ECO:0000313" key="5">
    <source>
        <dbReference type="Proteomes" id="UP000310689"/>
    </source>
</evidence>
<evidence type="ECO:0000256" key="2">
    <source>
        <dbReference type="SAM" id="MobiDB-lite"/>
    </source>
</evidence>
<feature type="compositionally biased region" description="Low complexity" evidence="2">
    <location>
        <begin position="72"/>
        <end position="85"/>
    </location>
</feature>
<dbReference type="PANTHER" id="PTHR10623">
    <property type="entry name" value="MICROTUBULE-ASSOCIATED PROTEIN RP/EB FAMILY MEMBER"/>
    <property type="match status" value="1"/>
</dbReference>
<sequence>MAVPNTPDKKPLNDLLARVQALDSANKESSKRKREERDDKVNKRVNGLDVEMGEESEKIAHEDDNRDIQIYHAAPPNSAHPAHSSVFRATPAKSGQAGQSKTPPNNHKTHTHTARTTPKTTLPKEDDDVIVIDNLTPKKQYTPNSATSNKFRGGRISEAYKMTPRRKMTREMLMPEESFEKENENEDACSLLARFPFSATGLTIKAGLVSQSLWEIKRQHSTHTQTHTYTLTMHFSQAIATALLSAMPVIAAPVPTPMSMSSKQSQMVSPDLIRAAQASEPVAIKDVKSHDLTCGRGASVQHQDHPVAIDAGTQLQMQWSDDWKHSIGPIMTYLAACVDNDCAQSDVTTLEWFKIDQKAADASGDWWQSELDTQRIYVPIPAALREGNYIVRHEVIVLDQDPVLFFPACAALNVRNQNQVEVGGVETYPSSNFTVEIPGAYGEDDEGLQSVDEAFDAHSYVFPGPPVWQPDVDGLVESASSDGFYEAAEMDVEMAGDAYQVQFLAPNITSSVEFVSSTATTLMPTMTVESVSSTTSSTSTGTATATPSPTPYHAQLSPLPTDINHGESGGEAEDGPSYDDGSWNPTKITAMSIPSVSRAEIVQWINGVLDSNYTKVEQCGTGAIYCQLLDSIYQNVPLGRVKFNARQEYEYINNFKILQTAFRSNKTQKQGELILSKSIPLTPPIQPIPVTALVKCKMQDNLEFCQWFKKFWDEHFPGGEYDAVGRRSGAPGAAVSATPSSGGPTPRTSSAAGTRRPAKLSGGGVSSAAADAQIESLNAQMGDLKINFDSLEKVGARCGSVTVANPPYCIAGT</sequence>
<feature type="compositionally biased region" description="Low complexity" evidence="2">
    <location>
        <begin position="531"/>
        <end position="547"/>
    </location>
</feature>
<keyword evidence="1" id="KW-0136">Cellulose degradation</keyword>
<dbReference type="GO" id="GO:0008810">
    <property type="term" value="F:cellulase activity"/>
    <property type="evidence" value="ECO:0007669"/>
    <property type="project" value="UniProtKB-UniRule"/>
</dbReference>
<feature type="region of interest" description="Disordered" evidence="2">
    <location>
        <begin position="1"/>
        <end position="122"/>
    </location>
</feature>
<keyword evidence="1" id="KW-0624">Polysaccharide degradation</keyword>
<dbReference type="InterPro" id="IPR005103">
    <property type="entry name" value="AA9_LPMO"/>
</dbReference>
<protein>
    <recommendedName>
        <fullName evidence="1">AA9 family lytic polysaccharide monooxygenase</fullName>
        <ecNumber evidence="1">1.14.99.56</ecNumber>
    </recommendedName>
    <alternativeName>
        <fullName evidence="1">Endo-beta-1,4-glucanase</fullName>
    </alternativeName>
    <alternativeName>
        <fullName evidence="1">Glycosyl hydrolase 61 family protein</fullName>
    </alternativeName>
</protein>
<dbReference type="InterPro" id="IPR001715">
    <property type="entry name" value="CH_dom"/>
</dbReference>
<keyword evidence="1" id="KW-0964">Secreted</keyword>
<dbReference type="AlphaFoldDB" id="A0A4V4M3Y1"/>
<feature type="region of interest" description="Disordered" evidence="2">
    <location>
        <begin position="531"/>
        <end position="584"/>
    </location>
</feature>
<comment type="catalytic activity">
    <reaction evidence="1">
        <text>[(1-&gt;4)-beta-D-glucosyl]n+m + reduced acceptor + O2 = 4-dehydro-beta-D-glucosyl-[(1-&gt;4)-beta-D-glucosyl]n-1 + [(1-&gt;4)-beta-D-glucosyl]m + acceptor + H2O.</text>
        <dbReference type="EC" id="1.14.99.56"/>
    </reaction>
</comment>
<comment type="domain">
    <text evidence="1">Has a modular structure: an endo-beta-1,4-glucanase catalytic module at the N-terminus, a linker rich in serines and threonines, and a C-terminal carbohydrate-binding module (CBM).</text>
</comment>
<keyword evidence="1" id="KW-0119">Carbohydrate metabolism</keyword>
<dbReference type="GO" id="GO:0030248">
    <property type="term" value="F:cellulose binding"/>
    <property type="evidence" value="ECO:0007669"/>
    <property type="project" value="UniProtKB-UniRule"/>
</dbReference>
<comment type="caution">
    <text evidence="4">The sequence shown here is derived from an EMBL/GenBank/DDBJ whole genome shotgun (WGS) entry which is preliminary data.</text>
</comment>
<feature type="domain" description="Calponin-homology (CH)" evidence="3">
    <location>
        <begin position="595"/>
        <end position="713"/>
    </location>
</feature>
<dbReference type="EMBL" id="SPOI01000234">
    <property type="protein sequence ID" value="TIB31324.1"/>
    <property type="molecule type" value="Genomic_DNA"/>
</dbReference>
<name>A0A4V4M3Y1_WALIC</name>
<dbReference type="Proteomes" id="UP000310689">
    <property type="component" value="Unassembled WGS sequence"/>
</dbReference>
<evidence type="ECO:0000313" key="4">
    <source>
        <dbReference type="EMBL" id="TIB31324.1"/>
    </source>
</evidence>
<evidence type="ECO:0000256" key="1">
    <source>
        <dbReference type="RuleBase" id="RU368122"/>
    </source>
</evidence>
<dbReference type="InterPro" id="IPR036872">
    <property type="entry name" value="CH_dom_sf"/>
</dbReference>
<comment type="function">
    <text evidence="1">Lytic polysaccharide monooxygenase (LMPO) that depolymerizes crystalline and amorphous polysaccharides via the oxidation of scissile alpha- or beta-(1-4)-glycosidic bonds, yielding C1 and/or C4 oxidation products. Catalysis by LPMOs requires the reduction of the active-site copper from Cu(II) to Cu(I) by a reducing agent and H(2)O(2) or O(2) as a cosubstrate.</text>
</comment>
<dbReference type="EC" id="1.14.99.56" evidence="1"/>
<proteinExistence type="predicted"/>
<comment type="subcellular location">
    <subcellularLocation>
        <location evidence="1">Secreted</location>
    </subcellularLocation>
</comment>
<reference evidence="4 5" key="1">
    <citation type="submission" date="2019-03" db="EMBL/GenBank/DDBJ databases">
        <title>Sequencing 23 genomes of Wallemia ichthyophaga.</title>
        <authorList>
            <person name="Gostincar C."/>
        </authorList>
    </citation>
    <scope>NUCLEOTIDE SEQUENCE [LARGE SCALE GENOMIC DNA]</scope>
    <source>
        <strain evidence="4 5">EXF-6200</strain>
    </source>
</reference>
<feature type="compositionally biased region" description="Basic and acidic residues" evidence="2">
    <location>
        <begin position="55"/>
        <end position="69"/>
    </location>
</feature>
<dbReference type="SUPFAM" id="SSF47576">
    <property type="entry name" value="Calponin-homology domain, CH-domain"/>
    <property type="match status" value="1"/>
</dbReference>
<feature type="compositionally biased region" description="Basic and acidic residues" evidence="2">
    <location>
        <begin position="25"/>
        <end position="42"/>
    </location>
</feature>
<gene>
    <name evidence="4" type="ORF">E3P86_03353</name>
</gene>
<accession>A0A4V4M3Y1</accession>
<feature type="compositionally biased region" description="Low complexity" evidence="2">
    <location>
        <begin position="736"/>
        <end position="751"/>
    </location>
</feature>
<dbReference type="PROSITE" id="PS50021">
    <property type="entry name" value="CH"/>
    <property type="match status" value="1"/>
</dbReference>
<dbReference type="GO" id="GO:0008017">
    <property type="term" value="F:microtubule binding"/>
    <property type="evidence" value="ECO:0007669"/>
    <property type="project" value="InterPro"/>
</dbReference>
<feature type="region of interest" description="Disordered" evidence="2">
    <location>
        <begin position="727"/>
        <end position="765"/>
    </location>
</feature>
<dbReference type="Gene3D" id="2.70.50.70">
    <property type="match status" value="1"/>
</dbReference>
<dbReference type="Gene3D" id="1.10.418.10">
    <property type="entry name" value="Calponin-like domain"/>
    <property type="match status" value="1"/>
</dbReference>
<keyword evidence="1" id="KW-1015">Disulfide bond</keyword>
<dbReference type="GO" id="GO:0005576">
    <property type="term" value="C:extracellular region"/>
    <property type="evidence" value="ECO:0007669"/>
    <property type="project" value="UniProtKB-SubCell"/>
</dbReference>
<dbReference type="InterPro" id="IPR027328">
    <property type="entry name" value="MAPRE"/>
</dbReference>
<dbReference type="Pfam" id="PF03443">
    <property type="entry name" value="AA9"/>
    <property type="match status" value="1"/>
</dbReference>
<evidence type="ECO:0000259" key="3">
    <source>
        <dbReference type="PROSITE" id="PS50021"/>
    </source>
</evidence>
<dbReference type="GO" id="GO:0030245">
    <property type="term" value="P:cellulose catabolic process"/>
    <property type="evidence" value="ECO:0007669"/>
    <property type="project" value="UniProtKB-UniRule"/>
</dbReference>
<organism evidence="4 5">
    <name type="scientific">Wallemia ichthyophaga</name>
    <dbReference type="NCBI Taxonomy" id="245174"/>
    <lineage>
        <taxon>Eukaryota</taxon>
        <taxon>Fungi</taxon>
        <taxon>Dikarya</taxon>
        <taxon>Basidiomycota</taxon>
        <taxon>Wallemiomycotina</taxon>
        <taxon>Wallemiomycetes</taxon>
        <taxon>Wallemiales</taxon>
        <taxon>Wallemiaceae</taxon>
        <taxon>Wallemia</taxon>
    </lineage>
</organism>